<dbReference type="InterPro" id="IPR000868">
    <property type="entry name" value="Isochorismatase-like_dom"/>
</dbReference>
<proteinExistence type="inferred from homology"/>
<evidence type="ECO:0000256" key="1">
    <source>
        <dbReference type="ARBA" id="ARBA00006336"/>
    </source>
</evidence>
<dbReference type="STRING" id="675511.GCA_000341735_02541"/>
<evidence type="ECO:0000256" key="7">
    <source>
        <dbReference type="ARBA" id="ARBA00043224"/>
    </source>
</evidence>
<evidence type="ECO:0000256" key="6">
    <source>
        <dbReference type="ARBA" id="ARBA00039017"/>
    </source>
</evidence>
<evidence type="ECO:0000259" key="8">
    <source>
        <dbReference type="Pfam" id="PF00857"/>
    </source>
</evidence>
<keyword evidence="2" id="KW-0662">Pyridine nucleotide biosynthesis</keyword>
<keyword evidence="3" id="KW-0479">Metal-binding</keyword>
<evidence type="ECO:0000256" key="4">
    <source>
        <dbReference type="ARBA" id="ARBA00022801"/>
    </source>
</evidence>
<dbReference type="Proteomes" id="UP000305881">
    <property type="component" value="Chromosome"/>
</dbReference>
<reference evidence="10" key="1">
    <citation type="journal article" date="2019" name="J. Bacteriol.">
        <title>A Mutagenic Screen Identifies a TonB-Dependent Receptor Required for the Lanthanide Metal Switch in the Type I Methanotroph 'Methylotuvimicrobium buryatense' 5GB1C.</title>
        <authorList>
            <person name="Groom J.D."/>
            <person name="Ford S.M."/>
            <person name="Pesesky M.W."/>
            <person name="Lidstrom M.E."/>
        </authorList>
    </citation>
    <scope>NUCLEOTIDE SEQUENCE [LARGE SCALE GENOMIC DNA]</scope>
    <source>
        <strain evidence="10">5GB1C</strain>
    </source>
</reference>
<dbReference type="EC" id="3.5.1.19" evidence="6"/>
<protein>
    <recommendedName>
        <fullName evidence="6">nicotinamidase</fullName>
        <ecNumber evidence="6">3.5.1.19</ecNumber>
    </recommendedName>
    <alternativeName>
        <fullName evidence="7">Nicotinamide deamidase</fullName>
    </alternativeName>
</protein>
<evidence type="ECO:0000313" key="9">
    <source>
        <dbReference type="EMBL" id="QCW81213.1"/>
    </source>
</evidence>
<dbReference type="GO" id="GO:0019363">
    <property type="term" value="P:pyridine nucleotide biosynthetic process"/>
    <property type="evidence" value="ECO:0007669"/>
    <property type="project" value="UniProtKB-KW"/>
</dbReference>
<dbReference type="RefSeq" id="WP_017841047.1">
    <property type="nucleotide sequence ID" value="NZ_CP035467.1"/>
</dbReference>
<dbReference type="GO" id="GO:0008936">
    <property type="term" value="F:nicotinamidase activity"/>
    <property type="evidence" value="ECO:0007669"/>
    <property type="project" value="UniProtKB-EC"/>
</dbReference>
<dbReference type="KEGG" id="mbur:EQU24_02310"/>
<dbReference type="InterPro" id="IPR052347">
    <property type="entry name" value="Isochorismatase_Nicotinamidase"/>
</dbReference>
<dbReference type="PANTHER" id="PTHR11080:SF2">
    <property type="entry name" value="LD05707P"/>
    <property type="match status" value="1"/>
</dbReference>
<evidence type="ECO:0000313" key="10">
    <source>
        <dbReference type="Proteomes" id="UP000305881"/>
    </source>
</evidence>
<keyword evidence="4" id="KW-0378">Hydrolase</keyword>
<dbReference type="InterPro" id="IPR036380">
    <property type="entry name" value="Isochorismatase-like_sf"/>
</dbReference>
<comment type="similarity">
    <text evidence="1">Belongs to the isochorismatase family.</text>
</comment>
<sequence length="199" mass="21548">MHQADSSPIRLKQGDALIVVDVQKDFLPGGALAVAGGDKIIPVVNAYIERFIRSHLPVFVTRDWHPSHHCSFAAQGGPWPVHCVAGSKGAEFAPSLLLPDTVVLVSTGDTAEAEGYSAFENPKLESRLNNASIQRLFVCGIATDYCVLQTVRDALRLDYQVFLLHDALAAVNIHPQDGLEAERIMADEGAHLITLDDLS</sequence>
<comment type="pathway">
    <text evidence="5">Cofactor biosynthesis; nicotinate biosynthesis; nicotinate from nicotinamide: step 1/1.</text>
</comment>
<dbReference type="EMBL" id="CP035467">
    <property type="protein sequence ID" value="QCW81213.1"/>
    <property type="molecule type" value="Genomic_DNA"/>
</dbReference>
<evidence type="ECO:0000256" key="3">
    <source>
        <dbReference type="ARBA" id="ARBA00022723"/>
    </source>
</evidence>
<name>A0A4P9ULI0_METBY</name>
<dbReference type="Pfam" id="PF00857">
    <property type="entry name" value="Isochorismatase"/>
    <property type="match status" value="1"/>
</dbReference>
<dbReference type="OrthoDB" id="9791276at2"/>
<dbReference type="Gene3D" id="3.40.50.850">
    <property type="entry name" value="Isochorismatase-like"/>
    <property type="match status" value="1"/>
</dbReference>
<feature type="domain" description="Isochorismatase-like" evidence="8">
    <location>
        <begin position="16"/>
        <end position="196"/>
    </location>
</feature>
<dbReference type="SUPFAM" id="SSF52499">
    <property type="entry name" value="Isochorismatase-like hydrolases"/>
    <property type="match status" value="1"/>
</dbReference>
<accession>A0A4P9ULI0</accession>
<organism evidence="9 10">
    <name type="scientific">Methylotuvimicrobium buryatense</name>
    <name type="common">Methylomicrobium buryatense</name>
    <dbReference type="NCBI Taxonomy" id="95641"/>
    <lineage>
        <taxon>Bacteria</taxon>
        <taxon>Pseudomonadati</taxon>
        <taxon>Pseudomonadota</taxon>
        <taxon>Gammaproteobacteria</taxon>
        <taxon>Methylococcales</taxon>
        <taxon>Methylococcaceae</taxon>
        <taxon>Methylotuvimicrobium</taxon>
    </lineage>
</organism>
<keyword evidence="10" id="KW-1185">Reference proteome</keyword>
<dbReference type="PANTHER" id="PTHR11080">
    <property type="entry name" value="PYRAZINAMIDASE/NICOTINAMIDASE"/>
    <property type="match status" value="1"/>
</dbReference>
<dbReference type="AlphaFoldDB" id="A0A4P9ULI0"/>
<gene>
    <name evidence="9" type="ORF">EQU24_02310</name>
</gene>
<dbReference type="GO" id="GO:0046872">
    <property type="term" value="F:metal ion binding"/>
    <property type="evidence" value="ECO:0007669"/>
    <property type="project" value="UniProtKB-KW"/>
</dbReference>
<evidence type="ECO:0000256" key="5">
    <source>
        <dbReference type="ARBA" id="ARBA00037900"/>
    </source>
</evidence>
<evidence type="ECO:0000256" key="2">
    <source>
        <dbReference type="ARBA" id="ARBA00022642"/>
    </source>
</evidence>